<evidence type="ECO:0000313" key="1">
    <source>
        <dbReference type="EMBL" id="MFD1509421.1"/>
    </source>
</evidence>
<protein>
    <submittedName>
        <fullName evidence="1">Uncharacterized protein</fullName>
    </submittedName>
</protein>
<dbReference type="RefSeq" id="WP_379914619.1">
    <property type="nucleotide sequence ID" value="NZ_JBHUDD010000050.1"/>
</dbReference>
<dbReference type="EMBL" id="JBHUDD010000050">
    <property type="protein sequence ID" value="MFD1509421.1"/>
    <property type="molecule type" value="Genomic_DNA"/>
</dbReference>
<keyword evidence="2" id="KW-1185">Reference proteome</keyword>
<sequence length="116" mass="13461">MKAETSDANEGSLSRAIRVVEEQLLGMTTELLELQQKVRLGEVEALKDSAKLTQEIRHWLKMALDTEQRCEERRKEQQGIVNEYAIDFDRARAEIGCRMARLRTRRCPARVSERSE</sequence>
<reference evidence="2" key="1">
    <citation type="journal article" date="2019" name="Int. J. Syst. Evol. Microbiol.">
        <title>The Global Catalogue of Microorganisms (GCM) 10K type strain sequencing project: providing services to taxonomists for standard genome sequencing and annotation.</title>
        <authorList>
            <consortium name="The Broad Institute Genomics Platform"/>
            <consortium name="The Broad Institute Genome Sequencing Center for Infectious Disease"/>
            <person name="Wu L."/>
            <person name="Ma J."/>
        </authorList>
    </citation>
    <scope>NUCLEOTIDE SEQUENCE [LARGE SCALE GENOMIC DNA]</scope>
    <source>
        <strain evidence="2">CGMCC 1.12477</strain>
    </source>
</reference>
<evidence type="ECO:0000313" key="2">
    <source>
        <dbReference type="Proteomes" id="UP001597186"/>
    </source>
</evidence>
<organism evidence="1 2">
    <name type="scientific">Lacimonas salitolerans</name>
    <dbReference type="NCBI Taxonomy" id="1323750"/>
    <lineage>
        <taxon>Bacteria</taxon>
        <taxon>Pseudomonadati</taxon>
        <taxon>Pseudomonadota</taxon>
        <taxon>Alphaproteobacteria</taxon>
        <taxon>Rhodobacterales</taxon>
        <taxon>Paracoccaceae</taxon>
        <taxon>Lacimonas</taxon>
    </lineage>
</organism>
<gene>
    <name evidence="1" type="ORF">ACFTOW_08410</name>
</gene>
<accession>A0ABW4EFV9</accession>
<name>A0ABW4EFV9_9RHOB</name>
<comment type="caution">
    <text evidence="1">The sequence shown here is derived from an EMBL/GenBank/DDBJ whole genome shotgun (WGS) entry which is preliminary data.</text>
</comment>
<dbReference type="Proteomes" id="UP001597186">
    <property type="component" value="Unassembled WGS sequence"/>
</dbReference>
<proteinExistence type="predicted"/>